<evidence type="ECO:0000256" key="1">
    <source>
        <dbReference type="SAM" id="MobiDB-lite"/>
    </source>
</evidence>
<evidence type="ECO:0000313" key="3">
    <source>
        <dbReference type="Proteomes" id="UP001230685"/>
    </source>
</evidence>
<dbReference type="RefSeq" id="WP_305174012.1">
    <property type="nucleotide sequence ID" value="NZ_JAUUDS010000008.1"/>
</dbReference>
<name>A0ABT9EMW2_9SPHN</name>
<dbReference type="EMBL" id="JAUUDS010000008">
    <property type="protein sequence ID" value="MDP1028294.1"/>
    <property type="molecule type" value="Genomic_DNA"/>
</dbReference>
<proteinExistence type="predicted"/>
<evidence type="ECO:0008006" key="4">
    <source>
        <dbReference type="Google" id="ProtNLM"/>
    </source>
</evidence>
<sequence length="163" mass="16439">MIAALLLAVQAAATPLPSAGQPPQRIYLTNCPQPVGDEIVVCGAPETQRLPLPDDSGPPDRPMPSNPEVTGIGALAAADPVCAARQGGCQVGVDLFGMGTAAVRLVGKLIDPDSCCDTPGEATNVGALIGDVAKAFRKKPDKTGRIAIALDAPPPSTAGRLSP</sequence>
<accession>A0ABT9EMW2</accession>
<organism evidence="2 3">
    <name type="scientific">Sphingomonas aurea</name>
    <dbReference type="NCBI Taxonomy" id="3063994"/>
    <lineage>
        <taxon>Bacteria</taxon>
        <taxon>Pseudomonadati</taxon>
        <taxon>Pseudomonadota</taxon>
        <taxon>Alphaproteobacteria</taxon>
        <taxon>Sphingomonadales</taxon>
        <taxon>Sphingomonadaceae</taxon>
        <taxon>Sphingomonas</taxon>
    </lineage>
</organism>
<feature type="region of interest" description="Disordered" evidence="1">
    <location>
        <begin position="47"/>
        <end position="70"/>
    </location>
</feature>
<keyword evidence="3" id="KW-1185">Reference proteome</keyword>
<dbReference type="Proteomes" id="UP001230685">
    <property type="component" value="Unassembled WGS sequence"/>
</dbReference>
<reference evidence="2 3" key="1">
    <citation type="submission" date="2023-07" db="EMBL/GenBank/DDBJ databases">
        <authorList>
            <person name="Kim M.K."/>
        </authorList>
    </citation>
    <scope>NUCLEOTIDE SEQUENCE [LARGE SCALE GENOMIC DNA]</scope>
    <source>
        <strain evidence="2 3">KR1UV-12</strain>
    </source>
</reference>
<evidence type="ECO:0000313" key="2">
    <source>
        <dbReference type="EMBL" id="MDP1028294.1"/>
    </source>
</evidence>
<gene>
    <name evidence="2" type="ORF">Q5H91_13800</name>
</gene>
<protein>
    <recommendedName>
        <fullName evidence="4">Secreted protein</fullName>
    </recommendedName>
</protein>
<comment type="caution">
    <text evidence="2">The sequence shown here is derived from an EMBL/GenBank/DDBJ whole genome shotgun (WGS) entry which is preliminary data.</text>
</comment>